<evidence type="ECO:0000256" key="1">
    <source>
        <dbReference type="ARBA" id="ARBA00004141"/>
    </source>
</evidence>
<keyword evidence="3 7" id="KW-0812">Transmembrane</keyword>
<dbReference type="Proteomes" id="UP000077202">
    <property type="component" value="Unassembled WGS sequence"/>
</dbReference>
<sequence length="650" mass="71362">MQKIAARSSGGLDQESQLQLYRNSPSDKPTNTDIDKHDIGFLPVDIRGRPLVRKGNTGTWKAASFILATEMAERMTYIGLLSNAVSYLVFRMHLTFPKASDLVTNVAGASNLTPLLGAFVADAYLGRFWTILVFGIIYLVGLVLLVLVAFLPSLAPSSAECSAYQAALGNCEPASEGQLTVLYLALYIIALGTGGITPCVSAFGADQFDEEDPSEMKYMPSYFNAFYFFISVGSLLSLTLVVNVSDSIDYKWGFFIMLVSMFVALVIFLIGTPRYRHRLPSARLSPLTRIAQVTVASARKMRLKAPENEQELYEVFDKESAIVGSRKIVHTSDYRFLDKAAVPTEAEKDQIKENPKLIPSPWRLCTVTQVEEVKALLVMMPIWCTGIVTNMAFIQIINFALQGGTSMNREVAGFDVPVPTLASVATILVAIALPLYNQYFVPFMSRLTGDTRGISLLQRQGVGQLVMTVGLLAAGVLENRRRAQAWALGKQSNPLASLPISGFWNVPIFSLIGLGEVFAMVGQMEFFYDQAPDAMRSVGVAIFTANGGIGAFMGSAIVHIVNKVTPSPGWVAVNINLGHMDYYYFFVAVLNLANFFLFLWFAHRYKYKIVSKSTKREAVLLKALHQENAHDHAHAGPATVGVAPSDSRLY</sequence>
<evidence type="ECO:0000313" key="9">
    <source>
        <dbReference type="EMBL" id="OAE29265.1"/>
    </source>
</evidence>
<dbReference type="Gene3D" id="1.20.1250.20">
    <property type="entry name" value="MFS general substrate transporter like domains"/>
    <property type="match status" value="1"/>
</dbReference>
<dbReference type="InterPro" id="IPR036259">
    <property type="entry name" value="MFS_trans_sf"/>
</dbReference>
<dbReference type="InterPro" id="IPR000109">
    <property type="entry name" value="POT_fam"/>
</dbReference>
<evidence type="ECO:0000313" key="8">
    <source>
        <dbReference type="EMBL" id="BBN15902.1"/>
    </source>
</evidence>
<evidence type="ECO:0000256" key="6">
    <source>
        <dbReference type="SAM" id="MobiDB-lite"/>
    </source>
</evidence>
<evidence type="ECO:0000256" key="4">
    <source>
        <dbReference type="ARBA" id="ARBA00022989"/>
    </source>
</evidence>
<feature type="compositionally biased region" description="Polar residues" evidence="6">
    <location>
        <begin position="14"/>
        <end position="32"/>
    </location>
</feature>
<feature type="transmembrane region" description="Helical" evidence="7">
    <location>
        <begin position="461"/>
        <end position="477"/>
    </location>
</feature>
<comment type="similarity">
    <text evidence="2">Belongs to the major facilitator superfamily. Proton-dependent oligopeptide transporter (POT/PTR) (TC 2.A.17) family.</text>
</comment>
<dbReference type="PROSITE" id="PS01022">
    <property type="entry name" value="PTR2_1"/>
    <property type="match status" value="1"/>
</dbReference>
<evidence type="ECO:0000256" key="2">
    <source>
        <dbReference type="ARBA" id="ARBA00005982"/>
    </source>
</evidence>
<feature type="transmembrane region" description="Helical" evidence="7">
    <location>
        <begin position="582"/>
        <end position="602"/>
    </location>
</feature>
<keyword evidence="5 7" id="KW-0472">Membrane</keyword>
<feature type="transmembrane region" description="Helical" evidence="7">
    <location>
        <begin position="250"/>
        <end position="271"/>
    </location>
</feature>
<feature type="transmembrane region" description="Helical" evidence="7">
    <location>
        <begin position="497"/>
        <end position="519"/>
    </location>
</feature>
<feature type="transmembrane region" description="Helical" evidence="7">
    <location>
        <begin position="128"/>
        <end position="150"/>
    </location>
</feature>
<evidence type="ECO:0000313" key="10">
    <source>
        <dbReference type="Proteomes" id="UP000077202"/>
    </source>
</evidence>
<dbReference type="PANTHER" id="PTHR11654">
    <property type="entry name" value="OLIGOPEPTIDE TRANSPORTER-RELATED"/>
    <property type="match status" value="1"/>
</dbReference>
<keyword evidence="10" id="KW-1185">Reference proteome</keyword>
<gene>
    <name evidence="9" type="ORF">AXG93_3114s1080</name>
    <name evidence="8" type="ORF">Mp_7g01820</name>
</gene>
<feature type="transmembrane region" description="Helical" evidence="7">
    <location>
        <begin position="376"/>
        <end position="401"/>
    </location>
</feature>
<evidence type="ECO:0000256" key="3">
    <source>
        <dbReference type="ARBA" id="ARBA00022692"/>
    </source>
</evidence>
<keyword evidence="4 7" id="KW-1133">Transmembrane helix</keyword>
<dbReference type="GO" id="GO:0016020">
    <property type="term" value="C:membrane"/>
    <property type="evidence" value="ECO:0007669"/>
    <property type="project" value="UniProtKB-SubCell"/>
</dbReference>
<dbReference type="Proteomes" id="UP001162541">
    <property type="component" value="Chromosome 7"/>
</dbReference>
<dbReference type="SUPFAM" id="SSF103473">
    <property type="entry name" value="MFS general substrate transporter"/>
    <property type="match status" value="1"/>
</dbReference>
<reference evidence="9 10" key="1">
    <citation type="submission" date="2016-03" db="EMBL/GenBank/DDBJ databases">
        <title>Mechanisms controlling the formation of the plant cell surface in tip-growing cells are functionally conserved among land plants.</title>
        <authorList>
            <person name="Honkanen S."/>
            <person name="Jones V.A."/>
            <person name="Morieri G."/>
            <person name="Champion C."/>
            <person name="Hetherington A.J."/>
            <person name="Kelly S."/>
            <person name="Saint-Marcoux D."/>
            <person name="Proust H."/>
            <person name="Prescott H."/>
            <person name="Dolan L."/>
        </authorList>
    </citation>
    <scope>NUCLEOTIDE SEQUENCE [LARGE SCALE GENOMIC DNA]</scope>
    <source>
        <strain evidence="10">cv. Tak-1 and cv. Tak-2</strain>
        <tissue evidence="9">Whole gametophyte</tissue>
    </source>
</reference>
<feature type="transmembrane region" description="Helical" evidence="7">
    <location>
        <begin position="182"/>
        <end position="204"/>
    </location>
</feature>
<accession>A0A176WA63</accession>
<protein>
    <submittedName>
        <fullName evidence="9">Uncharacterized protein</fullName>
    </submittedName>
</protein>
<feature type="transmembrane region" description="Helical" evidence="7">
    <location>
        <begin position="540"/>
        <end position="562"/>
    </location>
</feature>
<dbReference type="EMBL" id="AP019872">
    <property type="protein sequence ID" value="BBN15902.1"/>
    <property type="molecule type" value="Genomic_DNA"/>
</dbReference>
<organism evidence="9 10">
    <name type="scientific">Marchantia polymorpha subsp. ruderalis</name>
    <dbReference type="NCBI Taxonomy" id="1480154"/>
    <lineage>
        <taxon>Eukaryota</taxon>
        <taxon>Viridiplantae</taxon>
        <taxon>Streptophyta</taxon>
        <taxon>Embryophyta</taxon>
        <taxon>Marchantiophyta</taxon>
        <taxon>Marchantiopsida</taxon>
        <taxon>Marchantiidae</taxon>
        <taxon>Marchantiales</taxon>
        <taxon>Marchantiaceae</taxon>
        <taxon>Marchantia</taxon>
    </lineage>
</organism>
<reference evidence="11" key="3">
    <citation type="journal article" date="2020" name="Curr. Biol.">
        <title>Chromatin organization in early land plants reveals an ancestral association between H3K27me3, transposons, and constitutive heterochromatin.</title>
        <authorList>
            <person name="Montgomery S.A."/>
            <person name="Tanizawa Y."/>
            <person name="Galik B."/>
            <person name="Wang N."/>
            <person name="Ito T."/>
            <person name="Mochizuki T."/>
            <person name="Akimcheva S."/>
            <person name="Bowman J.L."/>
            <person name="Cognat V."/>
            <person name="Marechal-Drouard L."/>
            <person name="Ekker H."/>
            <person name="Hong S.F."/>
            <person name="Kohchi T."/>
            <person name="Lin S.S."/>
            <person name="Liu L.D."/>
            <person name="Nakamura Y."/>
            <person name="Valeeva L.R."/>
            <person name="Shakirov E.V."/>
            <person name="Shippen D.E."/>
            <person name="Wei W.L."/>
            <person name="Yagura M."/>
            <person name="Yamaoka S."/>
            <person name="Yamato K.T."/>
            <person name="Liu C."/>
            <person name="Berger F."/>
        </authorList>
    </citation>
    <scope>NUCLEOTIDE SEQUENCE [LARGE SCALE GENOMIC DNA]</scope>
    <source>
        <strain evidence="11">Tak-1</strain>
    </source>
</reference>
<dbReference type="GO" id="GO:0006857">
    <property type="term" value="P:oligopeptide transport"/>
    <property type="evidence" value="ECO:0007669"/>
    <property type="project" value="InterPro"/>
</dbReference>
<name>A0A176WA63_MARPO</name>
<dbReference type="Pfam" id="PF00854">
    <property type="entry name" value="PTR2"/>
    <property type="match status" value="1"/>
</dbReference>
<proteinExistence type="inferred from homology"/>
<feature type="transmembrane region" description="Helical" evidence="7">
    <location>
        <begin position="225"/>
        <end position="244"/>
    </location>
</feature>
<reference evidence="8" key="2">
    <citation type="journal article" date="2019" name="Curr. Biol.">
        <title>Chromatin organization in early land plants reveals an ancestral association between H3K27me3, transposons, and constitutive heterochromatin.</title>
        <authorList>
            <person name="Montgomery S.A."/>
            <person name="Tanizawa Y."/>
            <person name="Galik B."/>
            <person name="Wang N."/>
            <person name="Ito T."/>
            <person name="Mochizuki T."/>
            <person name="Akimcheva S."/>
            <person name="Bowman J."/>
            <person name="Cognat V."/>
            <person name="Drouard L."/>
            <person name="Ekker H."/>
            <person name="Houng S."/>
            <person name="Kohchi T."/>
            <person name="Lin S."/>
            <person name="Liu L.D."/>
            <person name="Nakamura Y."/>
            <person name="Valeeva L.R."/>
            <person name="Shakirov E.V."/>
            <person name="Shippen D.E."/>
            <person name="Wei W."/>
            <person name="Yagura M."/>
            <person name="Yamaoka S."/>
            <person name="Yamato K.T."/>
            <person name="Liu C."/>
            <person name="Berger F."/>
        </authorList>
    </citation>
    <scope>NUCLEOTIDE SEQUENCE [LARGE SCALE GENOMIC DNA]</scope>
    <source>
        <strain evidence="8">Tak-1</strain>
    </source>
</reference>
<evidence type="ECO:0000313" key="11">
    <source>
        <dbReference type="Proteomes" id="UP001162541"/>
    </source>
</evidence>
<feature type="region of interest" description="Disordered" evidence="6">
    <location>
        <begin position="1"/>
        <end position="35"/>
    </location>
</feature>
<comment type="subcellular location">
    <subcellularLocation>
        <location evidence="1">Membrane</location>
        <topology evidence="1">Multi-pass membrane protein</topology>
    </subcellularLocation>
</comment>
<dbReference type="InterPro" id="IPR018456">
    <property type="entry name" value="PTR2_symporter_CS"/>
</dbReference>
<feature type="transmembrane region" description="Helical" evidence="7">
    <location>
        <begin position="421"/>
        <end position="440"/>
    </location>
</feature>
<evidence type="ECO:0000256" key="5">
    <source>
        <dbReference type="ARBA" id="ARBA00023136"/>
    </source>
</evidence>
<feature type="region of interest" description="Disordered" evidence="6">
    <location>
        <begin position="631"/>
        <end position="650"/>
    </location>
</feature>
<dbReference type="AlphaFoldDB" id="A0A176WA63"/>
<dbReference type="GO" id="GO:0022857">
    <property type="term" value="F:transmembrane transporter activity"/>
    <property type="evidence" value="ECO:0007669"/>
    <property type="project" value="InterPro"/>
</dbReference>
<dbReference type="EMBL" id="LVLJ01001478">
    <property type="protein sequence ID" value="OAE29265.1"/>
    <property type="molecule type" value="Genomic_DNA"/>
</dbReference>
<evidence type="ECO:0000256" key="7">
    <source>
        <dbReference type="SAM" id="Phobius"/>
    </source>
</evidence>